<proteinExistence type="predicted"/>
<dbReference type="EMBL" id="LR797474">
    <property type="protein sequence ID" value="CAB4218660.1"/>
    <property type="molecule type" value="Genomic_DNA"/>
</dbReference>
<gene>
    <name evidence="1" type="ORF">UFOVP1604_37</name>
</gene>
<accession>A0A6J5STR9</accession>
<sequence>MILFVEGARHCGKTFLINKFIENCNDPRIEYYKFYFADHVKTLDLVELDSDPSLHYFSLGNIMTIMEMNLRPEYRDKIWIFDRAIISAYTWAILRKRLSRNKAELEFLKLLNTTLYSNSKTLVVSVAGQTGDSNRVKDTWDGAHSTTEEQRLMAHLIEVAVTELTDSAKNNKLSIVFNSFDEASVNSFNQECYALLGIEPNK</sequence>
<evidence type="ECO:0008006" key="2">
    <source>
        <dbReference type="Google" id="ProtNLM"/>
    </source>
</evidence>
<evidence type="ECO:0000313" key="1">
    <source>
        <dbReference type="EMBL" id="CAB4218660.1"/>
    </source>
</evidence>
<protein>
    <recommendedName>
        <fullName evidence="2">AAA domain containing protein</fullName>
    </recommendedName>
</protein>
<reference evidence="1" key="1">
    <citation type="submission" date="2020-05" db="EMBL/GenBank/DDBJ databases">
        <authorList>
            <person name="Chiriac C."/>
            <person name="Salcher M."/>
            <person name="Ghai R."/>
            <person name="Kavagutti S V."/>
        </authorList>
    </citation>
    <scope>NUCLEOTIDE SEQUENCE</scope>
</reference>
<organism evidence="1">
    <name type="scientific">uncultured Caudovirales phage</name>
    <dbReference type="NCBI Taxonomy" id="2100421"/>
    <lineage>
        <taxon>Viruses</taxon>
        <taxon>Duplodnaviria</taxon>
        <taxon>Heunggongvirae</taxon>
        <taxon>Uroviricota</taxon>
        <taxon>Caudoviricetes</taxon>
        <taxon>Peduoviridae</taxon>
        <taxon>Maltschvirus</taxon>
        <taxon>Maltschvirus maltsch</taxon>
    </lineage>
</organism>
<name>A0A6J5STR9_9CAUD</name>